<evidence type="ECO:0000313" key="4">
    <source>
        <dbReference type="Proteomes" id="UP000655208"/>
    </source>
</evidence>
<evidence type="ECO:0000256" key="1">
    <source>
        <dbReference type="SAM" id="Phobius"/>
    </source>
</evidence>
<proteinExistence type="predicted"/>
<dbReference type="Pfam" id="PF10756">
    <property type="entry name" value="bPH_6"/>
    <property type="match status" value="1"/>
</dbReference>
<dbReference type="RefSeq" id="WP_188941360.1">
    <property type="nucleotide sequence ID" value="NZ_BMNA01000003.1"/>
</dbReference>
<dbReference type="EMBL" id="BMNA01000003">
    <property type="protein sequence ID" value="GGM00109.1"/>
    <property type="molecule type" value="Genomic_DNA"/>
</dbReference>
<comment type="caution">
    <text evidence="3">The sequence shown here is derived from an EMBL/GenBank/DDBJ whole genome shotgun (WGS) entry which is preliminary data.</text>
</comment>
<keyword evidence="4" id="KW-1185">Reference proteome</keyword>
<evidence type="ECO:0000259" key="2">
    <source>
        <dbReference type="Pfam" id="PF10756"/>
    </source>
</evidence>
<protein>
    <recommendedName>
        <fullName evidence="2">Low molecular weight protein antigen 6 PH domain-containing protein</fullName>
    </recommendedName>
</protein>
<feature type="transmembrane region" description="Helical" evidence="1">
    <location>
        <begin position="30"/>
        <end position="49"/>
    </location>
</feature>
<gene>
    <name evidence="3" type="ORF">GCM10011594_20220</name>
</gene>
<dbReference type="AlphaFoldDB" id="A0A917WG37"/>
<sequence>MRTAVLAGGVVAVLACAAWAVLARSGEDRVVAAAAAVLVAVAVGCGLAARRRLTADDDGFTLRGPGGARRFEWRHVVAVQSPTRRRLGLSSTSVEIDLDDDGLILLSRTELGADPGTVAAALRRRWLAAGSGRRLPPGQQGRK</sequence>
<name>A0A917WG37_9ACTN</name>
<dbReference type="PROSITE" id="PS51257">
    <property type="entry name" value="PROKAR_LIPOPROTEIN"/>
    <property type="match status" value="1"/>
</dbReference>
<dbReference type="InterPro" id="IPR019692">
    <property type="entry name" value="CFP-6_PH"/>
</dbReference>
<reference evidence="3" key="1">
    <citation type="journal article" date="2014" name="Int. J. Syst. Evol. Microbiol.">
        <title>Complete genome sequence of Corynebacterium casei LMG S-19264T (=DSM 44701T), isolated from a smear-ripened cheese.</title>
        <authorList>
            <consortium name="US DOE Joint Genome Institute (JGI-PGF)"/>
            <person name="Walter F."/>
            <person name="Albersmeier A."/>
            <person name="Kalinowski J."/>
            <person name="Ruckert C."/>
        </authorList>
    </citation>
    <scope>NUCLEOTIDE SEQUENCE</scope>
    <source>
        <strain evidence="3">CGMCC 4.7308</strain>
    </source>
</reference>
<feature type="domain" description="Low molecular weight protein antigen 6 PH" evidence="2">
    <location>
        <begin position="50"/>
        <end position="125"/>
    </location>
</feature>
<keyword evidence="1" id="KW-0812">Transmembrane</keyword>
<keyword evidence="1" id="KW-0472">Membrane</keyword>
<organism evidence="3 4">
    <name type="scientific">Nakamurella endophytica</name>
    <dbReference type="NCBI Taxonomy" id="1748367"/>
    <lineage>
        <taxon>Bacteria</taxon>
        <taxon>Bacillati</taxon>
        <taxon>Actinomycetota</taxon>
        <taxon>Actinomycetes</taxon>
        <taxon>Nakamurellales</taxon>
        <taxon>Nakamurellaceae</taxon>
        <taxon>Nakamurella</taxon>
    </lineage>
</organism>
<accession>A0A917WG37</accession>
<keyword evidence="1" id="KW-1133">Transmembrane helix</keyword>
<reference evidence="3" key="2">
    <citation type="submission" date="2020-09" db="EMBL/GenBank/DDBJ databases">
        <authorList>
            <person name="Sun Q."/>
            <person name="Zhou Y."/>
        </authorList>
    </citation>
    <scope>NUCLEOTIDE SEQUENCE</scope>
    <source>
        <strain evidence="3">CGMCC 4.7308</strain>
    </source>
</reference>
<evidence type="ECO:0000313" key="3">
    <source>
        <dbReference type="EMBL" id="GGM00109.1"/>
    </source>
</evidence>
<dbReference type="Proteomes" id="UP000655208">
    <property type="component" value="Unassembled WGS sequence"/>
</dbReference>